<accession>A0A2W5VH40</accession>
<organism evidence="1 2">
    <name type="scientific">Archangium gephyra</name>
    <dbReference type="NCBI Taxonomy" id="48"/>
    <lineage>
        <taxon>Bacteria</taxon>
        <taxon>Pseudomonadati</taxon>
        <taxon>Myxococcota</taxon>
        <taxon>Myxococcia</taxon>
        <taxon>Myxococcales</taxon>
        <taxon>Cystobacterineae</taxon>
        <taxon>Archangiaceae</taxon>
        <taxon>Archangium</taxon>
    </lineage>
</organism>
<proteinExistence type="predicted"/>
<evidence type="ECO:0000313" key="1">
    <source>
        <dbReference type="EMBL" id="PZR09621.1"/>
    </source>
</evidence>
<reference evidence="1 2" key="1">
    <citation type="submission" date="2017-08" db="EMBL/GenBank/DDBJ databases">
        <title>Infants hospitalized years apart are colonized by the same room-sourced microbial strains.</title>
        <authorList>
            <person name="Brooks B."/>
            <person name="Olm M.R."/>
            <person name="Firek B.A."/>
            <person name="Baker R."/>
            <person name="Thomas B.C."/>
            <person name="Morowitz M.J."/>
            <person name="Banfield J.F."/>
        </authorList>
    </citation>
    <scope>NUCLEOTIDE SEQUENCE [LARGE SCALE GENOMIC DNA]</scope>
    <source>
        <strain evidence="1">S2_003_000_R2_14</strain>
    </source>
</reference>
<comment type="caution">
    <text evidence="1">The sequence shown here is derived from an EMBL/GenBank/DDBJ whole genome shotgun (WGS) entry which is preliminary data.</text>
</comment>
<dbReference type="PANTHER" id="PTHR21174">
    <property type="match status" value="1"/>
</dbReference>
<sequence length="196" mass="22173">MSTLTNTLPEGLFRAAVAAHDSPPRAYHSWAHVQDVLEHMDIVPHWSAPREVTLAIVFHDAIYEPGRSDNEARSAEFAERALATFGPHDVDASRVRELIELTARHGRLRPEDVDDDARHFLDCDMAILGRSPTRFDAYDAAIAVENAHVPGPIYRFNRRRFLSRLLEAPRIFLSDFFHARLDAAARANLRRALDAD</sequence>
<evidence type="ECO:0008006" key="3">
    <source>
        <dbReference type="Google" id="ProtNLM"/>
    </source>
</evidence>
<dbReference type="Proteomes" id="UP000249061">
    <property type="component" value="Unassembled WGS sequence"/>
</dbReference>
<dbReference type="PANTHER" id="PTHR21174:SF0">
    <property type="entry name" value="HD PHOSPHOHYDROLASE FAMILY PROTEIN-RELATED"/>
    <property type="match status" value="1"/>
</dbReference>
<dbReference type="AlphaFoldDB" id="A0A2W5VH40"/>
<dbReference type="EMBL" id="QFQP01000020">
    <property type="protein sequence ID" value="PZR09621.1"/>
    <property type="molecule type" value="Genomic_DNA"/>
</dbReference>
<dbReference type="SUPFAM" id="SSF109604">
    <property type="entry name" value="HD-domain/PDEase-like"/>
    <property type="match status" value="1"/>
</dbReference>
<name>A0A2W5VH40_9BACT</name>
<gene>
    <name evidence="1" type="ORF">DI536_22045</name>
</gene>
<evidence type="ECO:0000313" key="2">
    <source>
        <dbReference type="Proteomes" id="UP000249061"/>
    </source>
</evidence>
<dbReference type="InterPro" id="IPR009218">
    <property type="entry name" value="HD_phosphohydro"/>
</dbReference>
<dbReference type="PIRSF" id="PIRSF035170">
    <property type="entry name" value="HD_phosphohydro"/>
    <property type="match status" value="1"/>
</dbReference>
<protein>
    <recommendedName>
        <fullName evidence="3">Metal-dependent HD superfamily phosphohydrolase</fullName>
    </recommendedName>
</protein>